<sequence length="718" mass="79577">MSVEDSEQVEMLDLLAYNCNHLRHELKASRTPEEEEELLRVYLTKADETHQPIGDFKDDLDWFNVEDPLTLSESLQGKIVVLDFFTYCCINCMHILPDLKRLEEMFSVEDGLVVIGVHSAKFDNEKDSANILSAVQRYNITHPVVNDVNSSMWNELNVQCWPTLVVLGPRGNPLFVLMGEGHFGLLVKYIRSALHFYRDSGAIRQQSLPIKPSTDLLMKTNLKFPGKIVCSKANDSEDVAELYAISDTGNHRVIVINAGGDVLQKIGGKSPGFVDGSFKVCRFDSPQGLVFLDSDTIFVADTENHAIRKIDLRTRTVVTVVGTGRQGNDRVGGKPGIEQEISSPWDVAIYHTKDMDMSFHMDENAIPEKVLLLIAMAGTHQVWAYFIDDLIWWKFRKCSAGTCAMIAGNGNEENRNNAYPTNASFAQPSGLVVARETKELFVADSESSCVRKMSLSDGKVSGVVGGERNPQNLFAFGDVDGKNVLAKLQHPLGVAYNPREKLVYVADTYNHKIKRIDPLVQSVMTLDVIGHSFNEPGGLCVSPSGQELLVADTNNHSIEIVSLTTLQVKSLGISFNATGSDQMKHPGTPLQFGKLVLKPLGGKIRLSISVSLEQELGFTEDAPQKWNVYLPNDSWYVNQQNGALRKGQPVEIDITVPPASFKQQVDSFSVHFKVALCARSLCFPRSFSVAFPVSYESDGLDCIIEDVLVKIDETMVKL</sequence>
<dbReference type="EMBL" id="GIFK01002206">
    <property type="protein sequence ID" value="NBJ59909.1"/>
    <property type="molecule type" value="Transcribed_RNA"/>
</dbReference>
<dbReference type="SUPFAM" id="SSF52833">
    <property type="entry name" value="Thioredoxin-like"/>
    <property type="match status" value="1"/>
</dbReference>
<keyword evidence="1" id="KW-0677">Repeat</keyword>
<dbReference type="PROSITE" id="PS51352">
    <property type="entry name" value="THIOREDOXIN_2"/>
    <property type="match status" value="1"/>
</dbReference>
<name>A0A6B2E9D7_9DIPT</name>
<dbReference type="CDD" id="cd14951">
    <property type="entry name" value="NHL-2_like"/>
    <property type="match status" value="1"/>
</dbReference>
<dbReference type="Gene3D" id="3.40.30.10">
    <property type="entry name" value="Glutaredoxin"/>
    <property type="match status" value="1"/>
</dbReference>
<dbReference type="Pfam" id="PF13905">
    <property type="entry name" value="Thioredoxin_8"/>
    <property type="match status" value="1"/>
</dbReference>
<evidence type="ECO:0000313" key="3">
    <source>
        <dbReference type="EMBL" id="NBJ59909.1"/>
    </source>
</evidence>
<dbReference type="InterPro" id="IPR011042">
    <property type="entry name" value="6-blade_b-propeller_TolB-like"/>
</dbReference>
<dbReference type="AlphaFoldDB" id="A0A6B2E9D7"/>
<reference evidence="3" key="1">
    <citation type="submission" date="2019-10" db="EMBL/GenBank/DDBJ databases">
        <title>Short sand fly seasons in Tbilisi, Georgia, hinder development of host immunity to saliva of the visceral leishmaniasis vector Phlebotomus kandelakii.</title>
        <authorList>
            <person name="Oliveira F."/>
            <person name="Giorgobiani E."/>
            <person name="Guimaraes-Costa A.B."/>
            <person name="Abdeladhim M."/>
            <person name="Oristian J."/>
            <person name="Tskhvaradze L."/>
            <person name="Tsertsvadze N."/>
            <person name="Zakalashvili M."/>
            <person name="Valenzuela J.G."/>
            <person name="Kamhawi S."/>
        </authorList>
    </citation>
    <scope>NUCLEOTIDE SEQUENCE</scope>
    <source>
        <strain evidence="3">Wild-capture in Tbilisi</strain>
        <tissue evidence="3">Salivary glands</tissue>
    </source>
</reference>
<dbReference type="InterPro" id="IPR001258">
    <property type="entry name" value="NHL_repeat"/>
</dbReference>
<dbReference type="InterPro" id="IPR013766">
    <property type="entry name" value="Thioredoxin_domain"/>
</dbReference>
<dbReference type="PANTHER" id="PTHR46388">
    <property type="entry name" value="NHL REPEAT-CONTAINING PROTEIN 2"/>
    <property type="match status" value="1"/>
</dbReference>
<proteinExistence type="predicted"/>
<evidence type="ECO:0000256" key="1">
    <source>
        <dbReference type="ARBA" id="ARBA00022737"/>
    </source>
</evidence>
<evidence type="ECO:0000259" key="2">
    <source>
        <dbReference type="PROSITE" id="PS51352"/>
    </source>
</evidence>
<dbReference type="CDD" id="cd03012">
    <property type="entry name" value="TlpA_like_DipZ_like"/>
    <property type="match status" value="1"/>
</dbReference>
<dbReference type="Gene3D" id="2.120.10.30">
    <property type="entry name" value="TolB, C-terminal domain"/>
    <property type="match status" value="2"/>
</dbReference>
<dbReference type="SUPFAM" id="SSF101898">
    <property type="entry name" value="NHL repeat"/>
    <property type="match status" value="1"/>
</dbReference>
<dbReference type="PANTHER" id="PTHR46388:SF2">
    <property type="entry name" value="NHL REPEAT-CONTAINING PROTEIN 2"/>
    <property type="match status" value="1"/>
</dbReference>
<dbReference type="InterPro" id="IPR012336">
    <property type="entry name" value="Thioredoxin-like_fold"/>
</dbReference>
<feature type="domain" description="Thioredoxin" evidence="2">
    <location>
        <begin position="39"/>
        <end position="195"/>
    </location>
</feature>
<accession>A0A6B2E9D7</accession>
<dbReference type="InterPro" id="IPR036249">
    <property type="entry name" value="Thioredoxin-like_sf"/>
</dbReference>
<dbReference type="InterPro" id="IPR045302">
    <property type="entry name" value="NHL2_NHL_rpt_dom"/>
</dbReference>
<dbReference type="Pfam" id="PF01436">
    <property type="entry name" value="NHL"/>
    <property type="match status" value="3"/>
</dbReference>
<protein>
    <recommendedName>
        <fullName evidence="2">Thioredoxin domain-containing protein</fullName>
    </recommendedName>
</protein>
<organism evidence="3">
    <name type="scientific">Phlebotomus kandelakii</name>
    <dbReference type="NCBI Taxonomy" id="1109342"/>
    <lineage>
        <taxon>Eukaryota</taxon>
        <taxon>Metazoa</taxon>
        <taxon>Ecdysozoa</taxon>
        <taxon>Arthropoda</taxon>
        <taxon>Hexapoda</taxon>
        <taxon>Insecta</taxon>
        <taxon>Pterygota</taxon>
        <taxon>Neoptera</taxon>
        <taxon>Endopterygota</taxon>
        <taxon>Diptera</taxon>
        <taxon>Nematocera</taxon>
        <taxon>Psychodoidea</taxon>
        <taxon>Psychodidae</taxon>
        <taxon>Phlebotomus</taxon>
        <taxon>Larroussius</taxon>
    </lineage>
</organism>